<dbReference type="EMBL" id="JBGBPQ010000009">
    <property type="protein sequence ID" value="KAL1519398.1"/>
    <property type="molecule type" value="Genomic_DNA"/>
</dbReference>
<dbReference type="Proteomes" id="UP001515480">
    <property type="component" value="Unassembled WGS sequence"/>
</dbReference>
<dbReference type="AlphaFoldDB" id="A0AB34JER0"/>
<dbReference type="PANTHER" id="PTHR16166">
    <property type="entry name" value="VACUOLAR PROTEIN SORTING-ASSOCIATED PROTEIN VPS13"/>
    <property type="match status" value="1"/>
</dbReference>
<evidence type="ECO:0000313" key="3">
    <source>
        <dbReference type="Proteomes" id="UP001515480"/>
    </source>
</evidence>
<evidence type="ECO:0000256" key="1">
    <source>
        <dbReference type="ARBA" id="ARBA00006545"/>
    </source>
</evidence>
<keyword evidence="3" id="KW-1185">Reference proteome</keyword>
<gene>
    <name evidence="2" type="ORF">AB1Y20_022923</name>
</gene>
<evidence type="ECO:0000313" key="2">
    <source>
        <dbReference type="EMBL" id="KAL1519398.1"/>
    </source>
</evidence>
<dbReference type="PANTHER" id="PTHR16166:SF93">
    <property type="entry name" value="INTERMEMBRANE LIPID TRANSFER PROTEIN VPS13"/>
    <property type="match status" value="1"/>
</dbReference>
<protein>
    <recommendedName>
        <fullName evidence="4">Vacuolar protein sorting-associated protein 13 DH-like domain-containing protein</fullName>
    </recommendedName>
</protein>
<evidence type="ECO:0008006" key="4">
    <source>
        <dbReference type="Google" id="ProtNLM"/>
    </source>
</evidence>
<reference evidence="2 3" key="1">
    <citation type="journal article" date="2024" name="Science">
        <title>Giant polyketide synthase enzymes in the biosynthesis of giant marine polyether toxins.</title>
        <authorList>
            <person name="Fallon T.R."/>
            <person name="Shende V.V."/>
            <person name="Wierzbicki I.H."/>
            <person name="Pendleton A.L."/>
            <person name="Watervoot N.F."/>
            <person name="Auber R.P."/>
            <person name="Gonzalez D.J."/>
            <person name="Wisecaver J.H."/>
            <person name="Moore B.S."/>
        </authorList>
    </citation>
    <scope>NUCLEOTIDE SEQUENCE [LARGE SCALE GENOMIC DNA]</scope>
    <source>
        <strain evidence="2 3">12B1</strain>
    </source>
</reference>
<sequence>MSAERPETLKLVISGRAHSEVYHLDKLAAALQPLQIALEQNTLTRLIRFVENSTINGALLHSEVNDEYLASSKGAQQSGPRIFVNELRLHPIKVKITVQLAALTDEPDLQPYHPTRKLVGIAKNLASINNATIKLDALHLNQTNYPLGGYVERLQWHYTMQVLRSIYKVLGSLDFIGNPAEVFSDVGGGFKAFFYEPQKGLVESPGAFVGGVAKGTRDLAGGVAGGVSAGFMGVFSTGFKHVGTLAGGFTLDSQFDYNQQQVRQERSNTSKQGFRQGRKMLADGFISGAAGIVQQPVRGAMSGGASGFVNGLGRGLVGAVTKPVVGVAGFASKWTEGIASDARKLTPNAVRQARQTRVLRIRQPRLITNGVIRVYAPEPALLPVSSPVQAPLQSIDEELD</sequence>
<comment type="similarity">
    <text evidence="1">Belongs to the VPS13 family.</text>
</comment>
<dbReference type="GO" id="GO:0006623">
    <property type="term" value="P:protein targeting to vacuole"/>
    <property type="evidence" value="ECO:0007669"/>
    <property type="project" value="TreeGrafter"/>
</dbReference>
<accession>A0AB34JER0</accession>
<dbReference type="GO" id="GO:0045053">
    <property type="term" value="P:protein retention in Golgi apparatus"/>
    <property type="evidence" value="ECO:0007669"/>
    <property type="project" value="TreeGrafter"/>
</dbReference>
<organism evidence="2 3">
    <name type="scientific">Prymnesium parvum</name>
    <name type="common">Toxic golden alga</name>
    <dbReference type="NCBI Taxonomy" id="97485"/>
    <lineage>
        <taxon>Eukaryota</taxon>
        <taxon>Haptista</taxon>
        <taxon>Haptophyta</taxon>
        <taxon>Prymnesiophyceae</taxon>
        <taxon>Prymnesiales</taxon>
        <taxon>Prymnesiaceae</taxon>
        <taxon>Prymnesium</taxon>
    </lineage>
</organism>
<dbReference type="InterPro" id="IPR026847">
    <property type="entry name" value="VPS13"/>
</dbReference>
<proteinExistence type="inferred from homology"/>
<comment type="caution">
    <text evidence="2">The sequence shown here is derived from an EMBL/GenBank/DDBJ whole genome shotgun (WGS) entry which is preliminary data.</text>
</comment>
<name>A0AB34JER0_PRYPA</name>